<gene>
    <name evidence="1" type="ORF">FCALED_LOCUS7930</name>
</gene>
<evidence type="ECO:0000313" key="2">
    <source>
        <dbReference type="Proteomes" id="UP000789570"/>
    </source>
</evidence>
<proteinExistence type="predicted"/>
<accession>A0A9N9C4X0</accession>
<dbReference type="Proteomes" id="UP000789570">
    <property type="component" value="Unassembled WGS sequence"/>
</dbReference>
<protein>
    <submittedName>
        <fullName evidence="1">6862_t:CDS:1</fullName>
    </submittedName>
</protein>
<dbReference type="AlphaFoldDB" id="A0A9N9C4X0"/>
<dbReference type="EMBL" id="CAJVPQ010002207">
    <property type="protein sequence ID" value="CAG8587783.1"/>
    <property type="molecule type" value="Genomic_DNA"/>
</dbReference>
<organism evidence="1 2">
    <name type="scientific">Funneliformis caledonium</name>
    <dbReference type="NCBI Taxonomy" id="1117310"/>
    <lineage>
        <taxon>Eukaryota</taxon>
        <taxon>Fungi</taxon>
        <taxon>Fungi incertae sedis</taxon>
        <taxon>Mucoromycota</taxon>
        <taxon>Glomeromycotina</taxon>
        <taxon>Glomeromycetes</taxon>
        <taxon>Glomerales</taxon>
        <taxon>Glomeraceae</taxon>
        <taxon>Funneliformis</taxon>
    </lineage>
</organism>
<sequence length="80" mass="9622">MPQKIFIKERREVVKSLWNNGIQNLKKTKNLKQRCCSGRLKVLSPKKRRHLSQLARSPTRTVQRRVSWAEVHKNKNWENM</sequence>
<reference evidence="1" key="1">
    <citation type="submission" date="2021-06" db="EMBL/GenBank/DDBJ databases">
        <authorList>
            <person name="Kallberg Y."/>
            <person name="Tangrot J."/>
            <person name="Rosling A."/>
        </authorList>
    </citation>
    <scope>NUCLEOTIDE SEQUENCE</scope>
    <source>
        <strain evidence="1">UK204</strain>
    </source>
</reference>
<name>A0A9N9C4X0_9GLOM</name>
<comment type="caution">
    <text evidence="1">The sequence shown here is derived from an EMBL/GenBank/DDBJ whole genome shotgun (WGS) entry which is preliminary data.</text>
</comment>
<evidence type="ECO:0000313" key="1">
    <source>
        <dbReference type="EMBL" id="CAG8587783.1"/>
    </source>
</evidence>
<keyword evidence="2" id="KW-1185">Reference proteome</keyword>
<feature type="non-terminal residue" evidence="1">
    <location>
        <position position="80"/>
    </location>
</feature>